<evidence type="ECO:0000256" key="2">
    <source>
        <dbReference type="ARBA" id="ARBA00022670"/>
    </source>
</evidence>
<dbReference type="SUPFAM" id="SSF52743">
    <property type="entry name" value="Subtilisin-like"/>
    <property type="match status" value="1"/>
</dbReference>
<dbReference type="PROSITE" id="PS00136">
    <property type="entry name" value="SUBTILASE_ASP"/>
    <property type="match status" value="1"/>
</dbReference>
<evidence type="ECO:0000313" key="9">
    <source>
        <dbReference type="EMBL" id="SCG57232.1"/>
    </source>
</evidence>
<dbReference type="InterPro" id="IPR015500">
    <property type="entry name" value="Peptidase_S8_subtilisin-rel"/>
</dbReference>
<feature type="active site" description="Charge relay system" evidence="5">
    <location>
        <position position="89"/>
    </location>
</feature>
<dbReference type="RefSeq" id="WP_157748194.1">
    <property type="nucleotide sequence ID" value="NZ_LT607750.1"/>
</dbReference>
<evidence type="ECO:0000256" key="4">
    <source>
        <dbReference type="ARBA" id="ARBA00022825"/>
    </source>
</evidence>
<dbReference type="InterPro" id="IPR000209">
    <property type="entry name" value="Peptidase_S8/S53_dom"/>
</dbReference>
<evidence type="ECO:0000313" key="10">
    <source>
        <dbReference type="Proteomes" id="UP000198217"/>
    </source>
</evidence>
<reference evidence="9 10" key="1">
    <citation type="submission" date="2016-06" db="EMBL/GenBank/DDBJ databases">
        <authorList>
            <person name="Kjaerup R.B."/>
            <person name="Dalgaard T.S."/>
            <person name="Juul-Madsen H.R."/>
        </authorList>
    </citation>
    <scope>NUCLEOTIDE SEQUENCE [LARGE SCALE GENOMIC DNA]</scope>
    <source>
        <strain evidence="9 10">DSM 43904</strain>
    </source>
</reference>
<evidence type="ECO:0000256" key="3">
    <source>
        <dbReference type="ARBA" id="ARBA00022801"/>
    </source>
</evidence>
<evidence type="ECO:0000256" key="6">
    <source>
        <dbReference type="SAM" id="MobiDB-lite"/>
    </source>
</evidence>
<dbReference type="GO" id="GO:0004252">
    <property type="term" value="F:serine-type endopeptidase activity"/>
    <property type="evidence" value="ECO:0007669"/>
    <property type="project" value="UniProtKB-UniRule"/>
</dbReference>
<dbReference type="PANTHER" id="PTHR43806:SF11">
    <property type="entry name" value="CEREVISIN-RELATED"/>
    <property type="match status" value="1"/>
</dbReference>
<dbReference type="Gene3D" id="3.40.50.200">
    <property type="entry name" value="Peptidase S8/S53 domain"/>
    <property type="match status" value="1"/>
</dbReference>
<protein>
    <submittedName>
        <fullName evidence="9">Type VII secretion-associated serine protease mycosin</fullName>
    </submittedName>
</protein>
<evidence type="ECO:0000256" key="1">
    <source>
        <dbReference type="ARBA" id="ARBA00011073"/>
    </source>
</evidence>
<keyword evidence="10" id="KW-1185">Reference proteome</keyword>
<name>A0A1C5IFM7_9ACTN</name>
<feature type="active site" description="Charge relay system" evidence="5">
    <location>
        <position position="244"/>
    </location>
</feature>
<gene>
    <name evidence="9" type="ORF">GA0070609_3276</name>
</gene>
<keyword evidence="7" id="KW-1133">Transmembrane helix</keyword>
<feature type="region of interest" description="Disordered" evidence="6">
    <location>
        <begin position="309"/>
        <end position="336"/>
    </location>
</feature>
<dbReference type="PRINTS" id="PR00723">
    <property type="entry name" value="SUBTILISIN"/>
</dbReference>
<keyword evidence="7" id="KW-0472">Membrane</keyword>
<dbReference type="InterPro" id="IPR050131">
    <property type="entry name" value="Peptidase_S8_subtilisin-like"/>
</dbReference>
<evidence type="ECO:0000259" key="8">
    <source>
        <dbReference type="Pfam" id="PF00082"/>
    </source>
</evidence>
<dbReference type="InterPro" id="IPR023827">
    <property type="entry name" value="Peptidase_S8_Asp-AS"/>
</dbReference>
<dbReference type="AlphaFoldDB" id="A0A1C5IFM7"/>
<dbReference type="InterPro" id="IPR036852">
    <property type="entry name" value="Peptidase_S8/S53_dom_sf"/>
</dbReference>
<feature type="active site" description="Charge relay system" evidence="5">
    <location>
        <position position="54"/>
    </location>
</feature>
<dbReference type="EMBL" id="LT607750">
    <property type="protein sequence ID" value="SCG57232.1"/>
    <property type="molecule type" value="Genomic_DNA"/>
</dbReference>
<sequence length="368" mass="37277">MLAASVLAASTSVAIGAPAPADKNRDRQWHLSMLRIAQAHQQSRGDGITVAVIDTGVDGNHPDLKGNVLQGIDVVRGGSGNGWGDTDGHGTAMAGLIAAHGHGGSNADGAMGIAPRAKILPIDIGVIDDIGSGDAMSNGIREAVRRGAKIISISVESDVTAFDAVQEAVDAGVIIIAAAGNRPRNDRVIAPASYPGVIAVGAVGRDGNIADISTRGQAVVIAAPGVNVMSTVPGNGYRSGSGTSPAAAIVSGVAALIWSKYPSLTAKRITDHLTATAIDKGTPGRDNEYGFGVVNPVNGLLTPVTAVTSPSPNDISRKMPPGLASHQTDARGSDERRGGMDSWVLLGAGVLVVAMIVVATCVVSRRRI</sequence>
<keyword evidence="2 5" id="KW-0645">Protease</keyword>
<dbReference type="PROSITE" id="PS51892">
    <property type="entry name" value="SUBTILASE"/>
    <property type="match status" value="1"/>
</dbReference>
<organism evidence="9 10">
    <name type="scientific">Micromonospora echinaurantiaca</name>
    <dbReference type="NCBI Taxonomy" id="47857"/>
    <lineage>
        <taxon>Bacteria</taxon>
        <taxon>Bacillati</taxon>
        <taxon>Actinomycetota</taxon>
        <taxon>Actinomycetes</taxon>
        <taxon>Micromonosporales</taxon>
        <taxon>Micromonosporaceae</taxon>
        <taxon>Micromonospora</taxon>
    </lineage>
</organism>
<feature type="domain" description="Peptidase S8/S53" evidence="8">
    <location>
        <begin position="45"/>
        <end position="292"/>
    </location>
</feature>
<dbReference type="Proteomes" id="UP000198217">
    <property type="component" value="Chromosome I"/>
</dbReference>
<dbReference type="PANTHER" id="PTHR43806">
    <property type="entry name" value="PEPTIDASE S8"/>
    <property type="match status" value="1"/>
</dbReference>
<keyword evidence="3 5" id="KW-0378">Hydrolase</keyword>
<keyword evidence="7" id="KW-0812">Transmembrane</keyword>
<accession>A0A1C5IFM7</accession>
<evidence type="ECO:0000256" key="7">
    <source>
        <dbReference type="SAM" id="Phobius"/>
    </source>
</evidence>
<keyword evidence="4 5" id="KW-0720">Serine protease</keyword>
<dbReference type="Pfam" id="PF00082">
    <property type="entry name" value="Peptidase_S8"/>
    <property type="match status" value="1"/>
</dbReference>
<proteinExistence type="inferred from homology"/>
<evidence type="ECO:0000256" key="5">
    <source>
        <dbReference type="PROSITE-ProRule" id="PRU01240"/>
    </source>
</evidence>
<comment type="similarity">
    <text evidence="1 5">Belongs to the peptidase S8 family.</text>
</comment>
<dbReference type="GO" id="GO:0006508">
    <property type="term" value="P:proteolysis"/>
    <property type="evidence" value="ECO:0007669"/>
    <property type="project" value="UniProtKB-KW"/>
</dbReference>
<feature type="transmembrane region" description="Helical" evidence="7">
    <location>
        <begin position="343"/>
        <end position="363"/>
    </location>
</feature>